<keyword evidence="2 7" id="KW-0812">Transmembrane</keyword>
<evidence type="ECO:0000256" key="7">
    <source>
        <dbReference type="SAM" id="Phobius"/>
    </source>
</evidence>
<feature type="compositionally biased region" description="Basic and acidic residues" evidence="6">
    <location>
        <begin position="286"/>
        <end position="311"/>
    </location>
</feature>
<feature type="compositionally biased region" description="Low complexity" evidence="6">
    <location>
        <begin position="108"/>
        <end position="122"/>
    </location>
</feature>
<dbReference type="EMBL" id="MU070071">
    <property type="protein sequence ID" value="KAF5830173.1"/>
    <property type="molecule type" value="Genomic_DNA"/>
</dbReference>
<feature type="transmembrane region" description="Helical" evidence="7">
    <location>
        <begin position="439"/>
        <end position="462"/>
    </location>
</feature>
<dbReference type="PANTHER" id="PTHR46157:SF2">
    <property type="entry name" value="K(+) EFFLUX ANTIPORTER 1, CHLOROPLASTIC-RELATED"/>
    <property type="match status" value="1"/>
</dbReference>
<keyword evidence="5" id="KW-0175">Coiled coil</keyword>
<keyword evidence="4 7" id="KW-0472">Membrane</keyword>
<feature type="transmembrane region" description="Helical" evidence="7">
    <location>
        <begin position="323"/>
        <end position="341"/>
    </location>
</feature>
<dbReference type="InterPro" id="IPR006153">
    <property type="entry name" value="Cation/H_exchanger_TM"/>
</dbReference>
<keyword evidence="3 7" id="KW-1133">Transmembrane helix</keyword>
<dbReference type="Proteomes" id="UP000815325">
    <property type="component" value="Unassembled WGS sequence"/>
</dbReference>
<evidence type="ECO:0000313" key="10">
    <source>
        <dbReference type="Proteomes" id="UP000815325"/>
    </source>
</evidence>
<name>A0ABQ7G6F9_DUNSA</name>
<keyword evidence="10" id="KW-1185">Reference proteome</keyword>
<evidence type="ECO:0000313" key="9">
    <source>
        <dbReference type="EMBL" id="KAF5830173.1"/>
    </source>
</evidence>
<dbReference type="PANTHER" id="PTHR46157">
    <property type="entry name" value="K(+) EFFLUX ANTIPORTER 3, CHLOROPLASTIC"/>
    <property type="match status" value="1"/>
</dbReference>
<feature type="transmembrane region" description="Helical" evidence="7">
    <location>
        <begin position="385"/>
        <end position="402"/>
    </location>
</feature>
<dbReference type="Gene3D" id="1.20.1530.20">
    <property type="match status" value="1"/>
</dbReference>
<comment type="subcellular location">
    <subcellularLocation>
        <location evidence="1">Membrane</location>
        <topology evidence="1">Multi-pass membrane protein</topology>
    </subcellularLocation>
</comment>
<feature type="transmembrane region" description="Helical" evidence="7">
    <location>
        <begin position="468"/>
        <end position="488"/>
    </location>
</feature>
<comment type="caution">
    <text evidence="9">The sequence shown here is derived from an EMBL/GenBank/DDBJ whole genome shotgun (WGS) entry which is preliminary data.</text>
</comment>
<sequence length="517" mass="53875">MLQPQSWGVTQLGAGRGGSSSISSSCHRGARSCAGVQRGASLRYSPLFSAQHLRPQQQLQQQPRHQQQQLSRRQRKFVSRHEASSGNAAGSANDGSSGQGTAPTAQAGSGNNSGPSSINPLSSMDEARAAAYALGPIELEQDSSARPLKEALIDAQARFQEKAQLREALEAEAQEVAQQQHADTVARLQEKLLQAQDPGIQAVVAETSTIKADSIAAAAMKAAETAVMEEMQAAAVVKETHQALEKALSQLSTLSSAEQKAQAVAAMKEGMTPQQADQLALAMSSKESKGAKEAKASKEADPAKSKAEAEAAAARKREEQMAVAAKVGFVAVLAACAWWALQNTTPGLQLLGWGQDMYHVAAEKFSSIICVPLVVKLVPGGNPVLGYLLGGAIVGPHALGLIQDVQSVKHLAELGVVFLLFNIGLELSLDRLQSMAKYVFGLGSAQVALTLLGIAGAAVTLTNLSGPSAIILGGSLALSSTAVAIQVLEDRGEMGSRHGRLAKIMQALGGFNSKSMA</sequence>
<feature type="domain" description="Cation/H+ exchanger transmembrane" evidence="8">
    <location>
        <begin position="382"/>
        <end position="502"/>
    </location>
</feature>
<protein>
    <submittedName>
        <fullName evidence="9">Sodium/hydrogen exchanger family-domain-containing protein</fullName>
    </submittedName>
</protein>
<reference evidence="9" key="1">
    <citation type="submission" date="2017-08" db="EMBL/GenBank/DDBJ databases">
        <authorList>
            <person name="Polle J.E."/>
            <person name="Barry K."/>
            <person name="Cushman J."/>
            <person name="Schmutz J."/>
            <person name="Tran D."/>
            <person name="Hathwaick L.T."/>
            <person name="Yim W.C."/>
            <person name="Jenkins J."/>
            <person name="Mckie-Krisberg Z.M."/>
            <person name="Prochnik S."/>
            <person name="Lindquist E."/>
            <person name="Dockter R.B."/>
            <person name="Adam C."/>
            <person name="Molina H."/>
            <person name="Bunkerborg J."/>
            <person name="Jin E."/>
            <person name="Buchheim M."/>
            <person name="Magnuson J."/>
        </authorList>
    </citation>
    <scope>NUCLEOTIDE SEQUENCE</scope>
    <source>
        <strain evidence="9">CCAP 19/18</strain>
    </source>
</reference>
<feature type="region of interest" description="Disordered" evidence="6">
    <location>
        <begin position="1"/>
        <end position="32"/>
    </location>
</feature>
<dbReference type="InterPro" id="IPR038770">
    <property type="entry name" value="Na+/solute_symporter_sf"/>
</dbReference>
<feature type="compositionally biased region" description="Low complexity" evidence="6">
    <location>
        <begin position="84"/>
        <end position="96"/>
    </location>
</feature>
<gene>
    <name evidence="9" type="ORF">DUNSADRAFT_14928</name>
</gene>
<organism evidence="9 10">
    <name type="scientific">Dunaliella salina</name>
    <name type="common">Green alga</name>
    <name type="synonym">Protococcus salinus</name>
    <dbReference type="NCBI Taxonomy" id="3046"/>
    <lineage>
        <taxon>Eukaryota</taxon>
        <taxon>Viridiplantae</taxon>
        <taxon>Chlorophyta</taxon>
        <taxon>core chlorophytes</taxon>
        <taxon>Chlorophyceae</taxon>
        <taxon>CS clade</taxon>
        <taxon>Chlamydomonadales</taxon>
        <taxon>Dunaliellaceae</taxon>
        <taxon>Dunaliella</taxon>
    </lineage>
</organism>
<evidence type="ECO:0000256" key="4">
    <source>
        <dbReference type="ARBA" id="ARBA00023136"/>
    </source>
</evidence>
<dbReference type="Pfam" id="PF00999">
    <property type="entry name" value="Na_H_Exchanger"/>
    <property type="match status" value="1"/>
</dbReference>
<evidence type="ECO:0000259" key="8">
    <source>
        <dbReference type="Pfam" id="PF00999"/>
    </source>
</evidence>
<evidence type="ECO:0000256" key="3">
    <source>
        <dbReference type="ARBA" id="ARBA00022989"/>
    </source>
</evidence>
<feature type="region of interest" description="Disordered" evidence="6">
    <location>
        <begin position="46"/>
        <end position="122"/>
    </location>
</feature>
<evidence type="ECO:0000256" key="5">
    <source>
        <dbReference type="SAM" id="Coils"/>
    </source>
</evidence>
<feature type="region of interest" description="Disordered" evidence="6">
    <location>
        <begin position="275"/>
        <end position="311"/>
    </location>
</feature>
<accession>A0ABQ7G6F9</accession>
<evidence type="ECO:0000256" key="6">
    <source>
        <dbReference type="SAM" id="MobiDB-lite"/>
    </source>
</evidence>
<evidence type="ECO:0000256" key="1">
    <source>
        <dbReference type="ARBA" id="ARBA00004141"/>
    </source>
</evidence>
<feature type="compositionally biased region" description="Low complexity" evidence="6">
    <location>
        <begin position="51"/>
        <end position="71"/>
    </location>
</feature>
<evidence type="ECO:0000256" key="2">
    <source>
        <dbReference type="ARBA" id="ARBA00022692"/>
    </source>
</evidence>
<feature type="coiled-coil region" evidence="5">
    <location>
        <begin position="152"/>
        <end position="182"/>
    </location>
</feature>
<proteinExistence type="predicted"/>